<dbReference type="Gene3D" id="3.40.50.300">
    <property type="entry name" value="P-loop containing nucleotide triphosphate hydrolases"/>
    <property type="match status" value="1"/>
</dbReference>
<dbReference type="InterPro" id="IPR003724">
    <property type="entry name" value="CblAdoTrfase_CobA"/>
</dbReference>
<organism evidence="1 4">
    <name type="scientific">Coprococcus comes</name>
    <dbReference type="NCBI Taxonomy" id="410072"/>
    <lineage>
        <taxon>Bacteria</taxon>
        <taxon>Bacillati</taxon>
        <taxon>Bacillota</taxon>
        <taxon>Clostridia</taxon>
        <taxon>Lachnospirales</taxon>
        <taxon>Lachnospiraceae</taxon>
        <taxon>Coprococcus</taxon>
    </lineage>
</organism>
<dbReference type="PANTHER" id="PTHR46638:SF1">
    <property type="entry name" value="CORRINOID ADENOSYLTRANSFERASE"/>
    <property type="match status" value="1"/>
</dbReference>
<reference evidence="2 6" key="4">
    <citation type="submission" date="2020-07" db="EMBL/GenBank/DDBJ databases">
        <title>Bacterial metabolism rescues the inhibition of intestinal drug absorption by food and drug additives.</title>
        <authorList>
            <person name="Zou L."/>
            <person name="Spanogiannopoulos P."/>
            <person name="Chien H.-C."/>
            <person name="Pieper L.M."/>
            <person name="Cai W."/>
            <person name="Khuri N."/>
            <person name="Pottel J."/>
            <person name="Vora B."/>
            <person name="Ni Z."/>
            <person name="Tsakalozou E."/>
            <person name="Zhang W."/>
            <person name="Shoichet B.K."/>
            <person name="Giacomini K.M."/>
            <person name="Turnbaugh P.J."/>
        </authorList>
    </citation>
    <scope>NUCLEOTIDE SEQUENCE [LARGE SCALE GENOMIC DNA]</scope>
    <source>
        <strain evidence="2 6">F22</strain>
    </source>
</reference>
<dbReference type="EMBL" id="QRXJ01000002">
    <property type="protein sequence ID" value="RGT92422.1"/>
    <property type="molecule type" value="Genomic_DNA"/>
</dbReference>
<dbReference type="PANTHER" id="PTHR46638">
    <property type="entry name" value="CORRINOID ADENOSYLTRANSFERASE"/>
    <property type="match status" value="1"/>
</dbReference>
<reference evidence="3 5" key="2">
    <citation type="submission" date="2018-08" db="EMBL/GenBank/DDBJ databases">
        <title>A genome reference for cultivated species of the human gut microbiota.</title>
        <authorList>
            <person name="Zou Y."/>
            <person name="Xue W."/>
            <person name="Luo G."/>
        </authorList>
    </citation>
    <scope>NUCLEOTIDE SEQUENCE [LARGE SCALE GENOMIC DNA]</scope>
    <source>
        <strain evidence="3 5">AF18-12LB</strain>
    </source>
</reference>
<reference evidence="2 6" key="3">
    <citation type="submission" date="2020-04" db="EMBL/GenBank/DDBJ databases">
        <authorList>
            <person name="Pieper L."/>
        </authorList>
    </citation>
    <scope>NUCLEOTIDE SEQUENCE [LARGE SCALE GENOMIC DNA]</scope>
    <source>
        <strain evidence="2 6">F22</strain>
    </source>
</reference>
<dbReference type="SUPFAM" id="SSF52540">
    <property type="entry name" value="P-loop containing nucleoside triphosphate hydrolases"/>
    <property type="match status" value="1"/>
</dbReference>
<evidence type="ECO:0000313" key="3">
    <source>
        <dbReference type="EMBL" id="RGT92422.1"/>
    </source>
</evidence>
<dbReference type="Proteomes" id="UP000095727">
    <property type="component" value="Unassembled WGS sequence"/>
</dbReference>
<dbReference type="PIRSF" id="PIRSF015617">
    <property type="entry name" value="Adensltrnsf_CobA"/>
    <property type="match status" value="1"/>
</dbReference>
<sequence length="175" mass="20098">MKNRLLHIYCGDGKGKTTAATGLAVRAAGSGMRVLFARFLKNEFSGELKILDRIPEIEVLHLEKSYGFFKTLSEKEQEEVREMYGRLWNTIRGKISTGDYDMLVIDEFMAAYRYGLIPNKEAVQFLKDRPDNLEVVLTGRDPSDELLELADYISEVKMVRHPFEKGIRARKGIEY</sequence>
<dbReference type="AlphaFoldDB" id="A0A173U4I3"/>
<name>A0A173U4I3_9FIRM</name>
<accession>A0A173U4I3</accession>
<dbReference type="GO" id="GO:0008817">
    <property type="term" value="F:corrinoid adenosyltransferase activity"/>
    <property type="evidence" value="ECO:0007669"/>
    <property type="project" value="UniProtKB-EC"/>
</dbReference>
<proteinExistence type="predicted"/>
<dbReference type="RefSeq" id="WP_055157969.1">
    <property type="nucleotide sequence ID" value="NZ_CAXSNH010000002.1"/>
</dbReference>
<evidence type="ECO:0000313" key="5">
    <source>
        <dbReference type="Proteomes" id="UP000283360"/>
    </source>
</evidence>
<keyword evidence="5" id="KW-1185">Reference proteome</keyword>
<keyword evidence="1" id="KW-0808">Transferase</keyword>
<dbReference type="EC" id="2.5.1.17" evidence="1"/>
<evidence type="ECO:0000313" key="6">
    <source>
        <dbReference type="Proteomes" id="UP000554488"/>
    </source>
</evidence>
<dbReference type="GO" id="GO:0009236">
    <property type="term" value="P:cobalamin biosynthetic process"/>
    <property type="evidence" value="ECO:0007669"/>
    <property type="project" value="InterPro"/>
</dbReference>
<dbReference type="InterPro" id="IPR027417">
    <property type="entry name" value="P-loop_NTPase"/>
</dbReference>
<reference evidence="1 4" key="1">
    <citation type="submission" date="2015-09" db="EMBL/GenBank/DDBJ databases">
        <authorList>
            <consortium name="Pathogen Informatics"/>
        </authorList>
    </citation>
    <scope>NUCLEOTIDE SEQUENCE [LARGE SCALE GENOMIC DNA]</scope>
    <source>
        <strain evidence="1 4">2789STDY5834962</strain>
    </source>
</reference>
<dbReference type="Proteomes" id="UP000283360">
    <property type="component" value="Unassembled WGS sequence"/>
</dbReference>
<dbReference type="Pfam" id="PF02572">
    <property type="entry name" value="CobA_CobO_BtuR"/>
    <property type="match status" value="1"/>
</dbReference>
<evidence type="ECO:0000313" key="4">
    <source>
        <dbReference type="Proteomes" id="UP000095727"/>
    </source>
</evidence>
<dbReference type="EMBL" id="CYXR01000023">
    <property type="protein sequence ID" value="CUN09841.1"/>
    <property type="molecule type" value="Genomic_DNA"/>
</dbReference>
<dbReference type="EMBL" id="JABWDC010000013">
    <property type="protein sequence ID" value="NUN85955.1"/>
    <property type="molecule type" value="Genomic_DNA"/>
</dbReference>
<protein>
    <submittedName>
        <fullName evidence="1">Cob(I)yrinic acid a,c-diamide adenosyltransferase</fullName>
        <ecNumber evidence="1">2.5.1.17</ecNumber>
    </submittedName>
</protein>
<dbReference type="GO" id="GO:0005524">
    <property type="term" value="F:ATP binding"/>
    <property type="evidence" value="ECO:0007669"/>
    <property type="project" value="InterPro"/>
</dbReference>
<dbReference type="Proteomes" id="UP000554488">
    <property type="component" value="Unassembled WGS sequence"/>
</dbReference>
<gene>
    <name evidence="1" type="primary">btuR</name>
    <name evidence="3" type="ORF">DWX03_02045</name>
    <name evidence="1" type="ORF">ERS852574_02683</name>
    <name evidence="2" type="ORF">HUU93_04935</name>
</gene>
<evidence type="ECO:0000313" key="2">
    <source>
        <dbReference type="EMBL" id="NUN85955.1"/>
    </source>
</evidence>
<evidence type="ECO:0000313" key="1">
    <source>
        <dbReference type="EMBL" id="CUN09841.1"/>
    </source>
</evidence>